<evidence type="ECO:0000313" key="6">
    <source>
        <dbReference type="EMBL" id="BBO91583.1"/>
    </source>
</evidence>
<evidence type="ECO:0000313" key="3">
    <source>
        <dbReference type="EMBL" id="BBO89255.1"/>
    </source>
</evidence>
<dbReference type="EMBL" id="AP021879">
    <property type="protein sequence ID" value="BBO87711.1"/>
    <property type="molecule type" value="Genomic_DNA"/>
</dbReference>
<dbReference type="EMBL" id="AP021879">
    <property type="protein sequence ID" value="BBO89255.1"/>
    <property type="molecule type" value="Genomic_DNA"/>
</dbReference>
<organism evidence="8 11">
    <name type="scientific">Desulfosarcina ovata subsp. ovata</name>
    <dbReference type="NCBI Taxonomy" id="2752305"/>
    <lineage>
        <taxon>Bacteria</taxon>
        <taxon>Pseudomonadati</taxon>
        <taxon>Thermodesulfobacteriota</taxon>
        <taxon>Desulfobacteria</taxon>
        <taxon>Desulfobacterales</taxon>
        <taxon>Desulfosarcinaceae</taxon>
        <taxon>Desulfosarcina</taxon>
    </lineage>
</organism>
<dbReference type="EMBL" id="AP021879">
    <property type="protein sequence ID" value="BBO92492.1"/>
    <property type="molecule type" value="Genomic_DNA"/>
</dbReference>
<protein>
    <submittedName>
        <fullName evidence="8">Uncharacterized protein</fullName>
    </submittedName>
</protein>
<evidence type="ECO:0000313" key="10">
    <source>
        <dbReference type="EMBL" id="BBO93378.1"/>
    </source>
</evidence>
<proteinExistence type="predicted"/>
<evidence type="ECO:0000313" key="5">
    <source>
        <dbReference type="EMBL" id="BBO90095.1"/>
    </source>
</evidence>
<accession>A0A5K8AGA2</accession>
<evidence type="ECO:0000313" key="1">
    <source>
        <dbReference type="EMBL" id="BBO87272.1"/>
    </source>
</evidence>
<evidence type="ECO:0000313" key="4">
    <source>
        <dbReference type="EMBL" id="BBO89303.1"/>
    </source>
</evidence>
<dbReference type="EMBL" id="AP021879">
    <property type="protein sequence ID" value="BBO91583.1"/>
    <property type="molecule type" value="Genomic_DNA"/>
</dbReference>
<evidence type="ECO:0000313" key="8">
    <source>
        <dbReference type="EMBL" id="BBO91715.1"/>
    </source>
</evidence>
<dbReference type="EMBL" id="AP021879">
    <property type="protein sequence ID" value="BBO91715.1"/>
    <property type="molecule type" value="Genomic_DNA"/>
</dbReference>
<evidence type="ECO:0000313" key="9">
    <source>
        <dbReference type="EMBL" id="BBO92492.1"/>
    </source>
</evidence>
<evidence type="ECO:0000313" key="7">
    <source>
        <dbReference type="EMBL" id="BBO91600.1"/>
    </source>
</evidence>
<keyword evidence="11" id="KW-1185">Reference proteome</keyword>
<dbReference type="EMBL" id="AP021879">
    <property type="protein sequence ID" value="BBO89303.1"/>
    <property type="molecule type" value="Genomic_DNA"/>
</dbReference>
<reference evidence="8 11" key="1">
    <citation type="submission" date="2019-11" db="EMBL/GenBank/DDBJ databases">
        <title>Comparative genomics of hydrocarbon-degrading Desulfosarcina strains.</title>
        <authorList>
            <person name="Watanabe M."/>
            <person name="Kojima H."/>
            <person name="Fukui M."/>
        </authorList>
    </citation>
    <scope>NUCLEOTIDE SEQUENCE [LARGE SCALE GENOMIC DNA]</scope>
    <source>
        <strain evidence="8">OXyS1</strain>
        <strain evidence="11">oXyS1</strain>
    </source>
</reference>
<dbReference type="AlphaFoldDB" id="A0A5K8AGA2"/>
<dbReference type="EMBL" id="AP021879">
    <property type="protein sequence ID" value="BBO93378.1"/>
    <property type="molecule type" value="Genomic_DNA"/>
</dbReference>
<evidence type="ECO:0000313" key="2">
    <source>
        <dbReference type="EMBL" id="BBO87711.1"/>
    </source>
</evidence>
<dbReference type="EMBL" id="AP021879">
    <property type="protein sequence ID" value="BBO91600.1"/>
    <property type="molecule type" value="Genomic_DNA"/>
</dbReference>
<evidence type="ECO:0000313" key="11">
    <source>
        <dbReference type="Proteomes" id="UP000422108"/>
    </source>
</evidence>
<dbReference type="EMBL" id="AP021879">
    <property type="protein sequence ID" value="BBO87272.1"/>
    <property type="molecule type" value="Genomic_DNA"/>
</dbReference>
<sequence length="74" mass="8341">MSKYKIEVMVNLVECDEETDDKPIELEDGCYQYTVNADAGENIDDCEIAILNTAYPAIRAAIARHMEKVSKKKS</sequence>
<dbReference type="EMBL" id="AP021879">
    <property type="protein sequence ID" value="BBO90095.1"/>
    <property type="molecule type" value="Genomic_DNA"/>
</dbReference>
<name>A0A5K8AGA2_9BACT</name>
<dbReference type="RefSeq" id="WP_155308746.1">
    <property type="nucleotide sequence ID" value="NZ_AP021879.1"/>
</dbReference>
<dbReference type="Proteomes" id="UP000422108">
    <property type="component" value="Chromosome"/>
</dbReference>
<gene>
    <name evidence="1" type="ORF">DSCOOX_04520</name>
    <name evidence="2" type="ORF">DSCOOX_08910</name>
    <name evidence="3" type="ORF">DSCOOX_24350</name>
    <name evidence="4" type="ORF">DSCOOX_24830</name>
    <name evidence="5" type="ORF">DSCOOX_32750</name>
    <name evidence="6" type="ORF">DSCOOX_47630</name>
    <name evidence="7" type="ORF">DSCOOX_47800</name>
    <name evidence="8" type="ORF">DSCOOX_48950</name>
    <name evidence="9" type="ORF">DSCOOX_56720</name>
    <name evidence="10" type="ORF">DSCOOX_65580</name>
</gene>